<dbReference type="InterPro" id="IPR022398">
    <property type="entry name" value="Peptidase_S8_His-AS"/>
</dbReference>
<dbReference type="InterPro" id="IPR013783">
    <property type="entry name" value="Ig-like_fold"/>
</dbReference>
<feature type="active site" description="Charge relay system" evidence="5">
    <location>
        <position position="188"/>
    </location>
</feature>
<dbReference type="CDD" id="cd07473">
    <property type="entry name" value="Peptidases_S8_Subtilisin_like"/>
    <property type="match status" value="1"/>
</dbReference>
<dbReference type="SUPFAM" id="SSF52743">
    <property type="entry name" value="Subtilisin-like"/>
    <property type="match status" value="1"/>
</dbReference>
<dbReference type="Pfam" id="PF00801">
    <property type="entry name" value="PKD"/>
    <property type="match status" value="2"/>
</dbReference>
<dbReference type="InterPro" id="IPR022409">
    <property type="entry name" value="PKD/Chitinase_dom"/>
</dbReference>
<evidence type="ECO:0000256" key="5">
    <source>
        <dbReference type="PROSITE-ProRule" id="PRU01240"/>
    </source>
</evidence>
<feature type="active site" description="Charge relay system" evidence="5">
    <location>
        <position position="431"/>
    </location>
</feature>
<feature type="domain" description="PKD" evidence="7">
    <location>
        <begin position="527"/>
        <end position="574"/>
    </location>
</feature>
<feature type="signal peptide" evidence="6">
    <location>
        <begin position="1"/>
        <end position="24"/>
    </location>
</feature>
<dbReference type="Pfam" id="PF18962">
    <property type="entry name" value="Por_Secre_tail"/>
    <property type="match status" value="1"/>
</dbReference>
<keyword evidence="4 5" id="KW-0720">Serine protease</keyword>
<evidence type="ECO:0000256" key="2">
    <source>
        <dbReference type="ARBA" id="ARBA00022670"/>
    </source>
</evidence>
<feature type="domain" description="PKD" evidence="7">
    <location>
        <begin position="751"/>
        <end position="812"/>
    </location>
</feature>
<name>A0A1R3X2W4_9BACT</name>
<dbReference type="PROSITE" id="PS00138">
    <property type="entry name" value="SUBTILASE_SER"/>
    <property type="match status" value="1"/>
</dbReference>
<keyword evidence="6" id="KW-0732">Signal</keyword>
<dbReference type="Pfam" id="PF00082">
    <property type="entry name" value="Peptidase_S8"/>
    <property type="match status" value="1"/>
</dbReference>
<keyword evidence="3 5" id="KW-0378">Hydrolase</keyword>
<protein>
    <submittedName>
        <fullName evidence="8">Por secretion system C-terminal sorting domain-containing protein</fullName>
    </submittedName>
</protein>
<keyword evidence="9" id="KW-1185">Reference proteome</keyword>
<feature type="active site" description="Charge relay system" evidence="5">
    <location>
        <position position="266"/>
    </location>
</feature>
<dbReference type="NCBIfam" id="TIGR04183">
    <property type="entry name" value="Por_Secre_tail"/>
    <property type="match status" value="1"/>
</dbReference>
<dbReference type="Pfam" id="PF18911">
    <property type="entry name" value="PKD_4"/>
    <property type="match status" value="2"/>
</dbReference>
<dbReference type="InterPro" id="IPR023828">
    <property type="entry name" value="Peptidase_S8_Ser-AS"/>
</dbReference>
<dbReference type="EMBL" id="FTPP01000001">
    <property type="protein sequence ID" value="SIT83663.1"/>
    <property type="molecule type" value="Genomic_DNA"/>
</dbReference>
<evidence type="ECO:0000259" key="7">
    <source>
        <dbReference type="PROSITE" id="PS50093"/>
    </source>
</evidence>
<evidence type="ECO:0000256" key="3">
    <source>
        <dbReference type="ARBA" id="ARBA00022801"/>
    </source>
</evidence>
<dbReference type="InterPro" id="IPR015500">
    <property type="entry name" value="Peptidase_S8_subtilisin-rel"/>
</dbReference>
<gene>
    <name evidence="8" type="ORF">SAMN05444128_1295</name>
</gene>
<dbReference type="InterPro" id="IPR036852">
    <property type="entry name" value="Peptidase_S8/S53_dom_sf"/>
</dbReference>
<dbReference type="InterPro" id="IPR050131">
    <property type="entry name" value="Peptidase_S8_subtilisin-like"/>
</dbReference>
<dbReference type="CDD" id="cd00146">
    <property type="entry name" value="PKD"/>
    <property type="match status" value="3"/>
</dbReference>
<dbReference type="Proteomes" id="UP000187181">
    <property type="component" value="Unassembled WGS sequence"/>
</dbReference>
<dbReference type="InterPro" id="IPR035986">
    <property type="entry name" value="PKD_dom_sf"/>
</dbReference>
<feature type="chain" id="PRO_5010283526" evidence="6">
    <location>
        <begin position="25"/>
        <end position="1304"/>
    </location>
</feature>
<dbReference type="STRING" id="1317125.SAMN05444128_1295"/>
<evidence type="ECO:0000256" key="4">
    <source>
        <dbReference type="ARBA" id="ARBA00022825"/>
    </source>
</evidence>
<dbReference type="SMART" id="SM00089">
    <property type="entry name" value="PKD"/>
    <property type="match status" value="4"/>
</dbReference>
<accession>A0A1R3X2W4</accession>
<evidence type="ECO:0000313" key="8">
    <source>
        <dbReference type="EMBL" id="SIT83663.1"/>
    </source>
</evidence>
<organism evidence="8 9">
    <name type="scientific">Pontibacter indicus</name>
    <dbReference type="NCBI Taxonomy" id="1317125"/>
    <lineage>
        <taxon>Bacteria</taxon>
        <taxon>Pseudomonadati</taxon>
        <taxon>Bacteroidota</taxon>
        <taxon>Cytophagia</taxon>
        <taxon>Cytophagales</taxon>
        <taxon>Hymenobacteraceae</taxon>
        <taxon>Pontibacter</taxon>
    </lineage>
</organism>
<dbReference type="RefSeq" id="WP_076666757.1">
    <property type="nucleotide sequence ID" value="NZ_FTPP01000001.1"/>
</dbReference>
<dbReference type="PROSITE" id="PS00137">
    <property type="entry name" value="SUBTILASE_HIS"/>
    <property type="match status" value="1"/>
</dbReference>
<dbReference type="Gene3D" id="2.60.40.10">
    <property type="entry name" value="Immunoglobulins"/>
    <property type="match status" value="4"/>
</dbReference>
<reference evidence="9" key="1">
    <citation type="submission" date="2017-01" db="EMBL/GenBank/DDBJ databases">
        <authorList>
            <person name="Varghese N."/>
            <person name="Submissions S."/>
        </authorList>
    </citation>
    <scope>NUCLEOTIDE SEQUENCE [LARGE SCALE GENOMIC DNA]</scope>
    <source>
        <strain evidence="9">LP100</strain>
    </source>
</reference>
<dbReference type="PANTHER" id="PTHR43806:SF11">
    <property type="entry name" value="CEREVISIN-RELATED"/>
    <property type="match status" value="1"/>
</dbReference>
<dbReference type="GO" id="GO:0006508">
    <property type="term" value="P:proteolysis"/>
    <property type="evidence" value="ECO:0007669"/>
    <property type="project" value="UniProtKB-KW"/>
</dbReference>
<dbReference type="InterPro" id="IPR000209">
    <property type="entry name" value="Peptidase_S8/S53_dom"/>
</dbReference>
<sequence>MKKFYIACTLLAAILTGQVSSSQAQELTSAQLTSSAPPTASPDLQKPYHDDKIFVKFRSEATGSSLAFNDKTARGQKLKQDKLSKALLKADARLMRQAAGKAMGRNIDRIFQVELDGAKGAVDQLLTELNAMPEVEYAERVPIYYIHATPNDPLLTNNQYSLHITKAIQAFSSFNNPNSRPVKLAIVDDAVLISHSDLKANIWTNPGETGLDANGRDKATNGIDDDGNGYIDDVNGWDAADKDNNPSPPLTPTALGNLASPTVFSHGTHCAGIAGAVTGNGTGVAAVSNNKVQIVPVKSTFDNATNTNSINASFDGLAYAVRGAKADVVSMSFGGGSYSQAFQDLINEGAAMGMIFIASAGNNNNDLEQYPANYKNVISVANSDAADKKSSSSTFGKWVTITAPGNAIVSTVPGTGAAIAAGAYGSKSGTSMSAPMVAGLVGFMKSQNPSLTPEQVRQLLTSTADNIDLINPGYEGQLGAGRINAYEAIRAAGGTALAAAADFIINKSEIVIGEKVSFVNRSIGGNSYAWTFENADKATSTEKDPTVTFTSAGAHNVTLTVNGSISKTVKVNVTGFAQTDILGLPLAGPVGASGVNGHSTNNIPAFANFYKYSDGHQIAGVNISFRVATAGSSTGNIRVKVWEVDKGLPGAVLHTQTVRIADLVANGLVGTLSPNYIYFDKPVQIPADKSFYIGFEIDYGKGDNISIHHYSSAAAGSNAALYFNNRWQIAGQIGAAWTFAIFPVVAEKALFPSGNLAAKAEVCMGTPLTFSAAGITNADAYTWNFGNGSTSTDATTSAAYTAAGVYQSSLTARRNITITEGAVNYPVQLRNTFAQQVSVADCSKVPVAAFEVSAQTANAGTPVRFVNKAENATSYEWLIVQGGNRITSTEASPVITFTQKGKYDVTLIAKNPNGVKAETYKKQYVEILTAGQDCNTIDLPFPRLTAYGTAAGGAFSGHNGYGIKDYAKSFELSAGQALTKATLNVFAAGAAAPAQSTILVKVWDASGPNGRPGQVISSTPVKYTDLIQAVNTNGGNIEVVLDQPVLAPADGKVYVGFSINYIPQETFYLSTSVAGAGMGNRSMANYNGTWLSMVELVSLYTDLAIAISTIDNADKLPVAAFTASATTVGVGETIQLDAKQSKKALIYNWTVNGGTISYAPTNGQRAADDMSQASVSFDKPGIYTITLTVLGDCDAKVSTKSVQVEVTDNALLAQSESAIKGISNDMVYPNPTSGSFNLVLNGKAQEQFNISVWDVNGKLVQQRNLTLENATQTQQLSLEDQPKGLYLIRVTNGSKVQTHKLVKE</sequence>
<dbReference type="PROSITE" id="PS50093">
    <property type="entry name" value="PKD"/>
    <property type="match status" value="4"/>
</dbReference>
<evidence type="ECO:0000313" key="9">
    <source>
        <dbReference type="Proteomes" id="UP000187181"/>
    </source>
</evidence>
<feature type="domain" description="PKD" evidence="7">
    <location>
        <begin position="1117"/>
        <end position="1211"/>
    </location>
</feature>
<dbReference type="Gene3D" id="3.40.50.200">
    <property type="entry name" value="Peptidase S8/S53 domain"/>
    <property type="match status" value="1"/>
</dbReference>
<dbReference type="OrthoDB" id="9813435at2"/>
<dbReference type="InterPro" id="IPR034204">
    <property type="entry name" value="PfSUB1-like_cat_dom"/>
</dbReference>
<evidence type="ECO:0000256" key="1">
    <source>
        <dbReference type="ARBA" id="ARBA00011073"/>
    </source>
</evidence>
<proteinExistence type="inferred from homology"/>
<dbReference type="PANTHER" id="PTHR43806">
    <property type="entry name" value="PEPTIDASE S8"/>
    <property type="match status" value="1"/>
</dbReference>
<dbReference type="InterPro" id="IPR026444">
    <property type="entry name" value="Secre_tail"/>
</dbReference>
<dbReference type="PROSITE" id="PS51892">
    <property type="entry name" value="SUBTILASE"/>
    <property type="match status" value="1"/>
</dbReference>
<dbReference type="InterPro" id="IPR000601">
    <property type="entry name" value="PKD_dom"/>
</dbReference>
<keyword evidence="2 5" id="KW-0645">Protease</keyword>
<comment type="similarity">
    <text evidence="1 5">Belongs to the peptidase S8 family.</text>
</comment>
<dbReference type="PRINTS" id="PR00723">
    <property type="entry name" value="SUBTILISIN"/>
</dbReference>
<dbReference type="GO" id="GO:0004252">
    <property type="term" value="F:serine-type endopeptidase activity"/>
    <property type="evidence" value="ECO:0007669"/>
    <property type="project" value="UniProtKB-UniRule"/>
</dbReference>
<feature type="domain" description="PKD" evidence="7">
    <location>
        <begin position="871"/>
        <end position="932"/>
    </location>
</feature>
<evidence type="ECO:0000256" key="6">
    <source>
        <dbReference type="SAM" id="SignalP"/>
    </source>
</evidence>
<dbReference type="SUPFAM" id="SSF49299">
    <property type="entry name" value="PKD domain"/>
    <property type="match status" value="4"/>
</dbReference>